<dbReference type="Proteomes" id="UP000265882">
    <property type="component" value="Unassembled WGS sequence"/>
</dbReference>
<dbReference type="AlphaFoldDB" id="A0A3A4P1S0"/>
<comment type="caution">
    <text evidence="1">The sequence shown here is derived from an EMBL/GenBank/DDBJ whole genome shotgun (WGS) entry which is preliminary data.</text>
</comment>
<accession>A0A3A4P1S0</accession>
<evidence type="ECO:0000313" key="2">
    <source>
        <dbReference type="Proteomes" id="UP000265882"/>
    </source>
</evidence>
<sequence length="258" mass="29034">MGHERVGRLPKSQCWRNIVDTIAASAYSAEPLTATLAAKTIENVKHRFFAIHKDKGVQAAFAYLISLATDHLPETEGLASPETRLNENPSPIRLAKQLNEWVRKHASSNEYAEIACRAGADSIAEWTKASSRQRSLFDDSMDAKTVWSKSASARGFCEVARTFFASFTERYLRYFLEREASATLPSLKAREEFSKNLHTHIDSVSKHAFETSKITQSFAAGWFNNHALKSRPSDREIEGFLAIAFGKIQEEMQRESTK</sequence>
<gene>
    <name evidence="1" type="ORF">C4520_00500</name>
</gene>
<name>A0A3A4P1S0_ABYX5</name>
<reference evidence="1 2" key="1">
    <citation type="journal article" date="2017" name="ISME J.">
        <title>Energy and carbon metabolisms in a deep terrestrial subsurface fluid microbial community.</title>
        <authorList>
            <person name="Momper L."/>
            <person name="Jungbluth S.P."/>
            <person name="Lee M.D."/>
            <person name="Amend J.P."/>
        </authorList>
    </citation>
    <scope>NUCLEOTIDE SEQUENCE [LARGE SCALE GENOMIC DNA]</scope>
    <source>
        <strain evidence="1">SURF_5</strain>
    </source>
</reference>
<dbReference type="EMBL" id="QZKU01000005">
    <property type="protein sequence ID" value="RJP26643.1"/>
    <property type="molecule type" value="Genomic_DNA"/>
</dbReference>
<protein>
    <submittedName>
        <fullName evidence="1">Uncharacterized protein</fullName>
    </submittedName>
</protein>
<evidence type="ECO:0000313" key="1">
    <source>
        <dbReference type="EMBL" id="RJP26643.1"/>
    </source>
</evidence>
<proteinExistence type="predicted"/>
<organism evidence="1 2">
    <name type="scientific">Abyssobacteria bacterium (strain SURF_5)</name>
    <dbReference type="NCBI Taxonomy" id="2093360"/>
    <lineage>
        <taxon>Bacteria</taxon>
        <taxon>Pseudomonadati</taxon>
        <taxon>Candidatus Hydrogenedentota</taxon>
        <taxon>Candidatus Abyssobacteria</taxon>
    </lineage>
</organism>